<evidence type="ECO:0008006" key="9">
    <source>
        <dbReference type="Google" id="ProtNLM"/>
    </source>
</evidence>
<keyword evidence="4 6" id="KW-1133">Transmembrane helix</keyword>
<protein>
    <recommendedName>
        <fullName evidence="9">Endoplasmic reticulum-based factor for assembly of V-ATPase</fullName>
    </recommendedName>
</protein>
<sequence length="210" mass="23266">MVVALVNERIRKVLQVAQSDHAVKRTKDVETVTHRALVNAIRGQRNAPSLSSLLSSTELYLSHDHACKERIPHVRNPQLQARVERLQARMKDAEYARIIRDVARADASNVEIEAARMSKFAPQMSLGVNVIVTMATCFTAGYFLFKHSTGTQTGGLIGGVVAMIIAMAVEVLLVLTRMYTIDTAVDQHVKKRQRMADRAKPSSENVKTSS</sequence>
<keyword evidence="3" id="KW-0256">Endoplasmic reticulum</keyword>
<feature type="transmembrane region" description="Helical" evidence="6">
    <location>
        <begin position="157"/>
        <end position="175"/>
    </location>
</feature>
<dbReference type="GO" id="GO:0070072">
    <property type="term" value="P:vacuolar proton-transporting V-type ATPase complex assembly"/>
    <property type="evidence" value="ECO:0007669"/>
    <property type="project" value="InterPro"/>
</dbReference>
<keyword evidence="5 6" id="KW-0472">Membrane</keyword>
<evidence type="ECO:0000313" key="7">
    <source>
        <dbReference type="EMBL" id="PXF49143.1"/>
    </source>
</evidence>
<dbReference type="AlphaFoldDB" id="A0A2V3J4A7"/>
<dbReference type="Proteomes" id="UP000247409">
    <property type="component" value="Unassembled WGS sequence"/>
</dbReference>
<proteinExistence type="predicted"/>
<comment type="caution">
    <text evidence="7">The sequence shown here is derived from an EMBL/GenBank/DDBJ whole genome shotgun (WGS) entry which is preliminary data.</text>
</comment>
<dbReference type="PANTHER" id="PTHR31394:SF1">
    <property type="entry name" value="TRANSMEMBRANE PROTEIN 199"/>
    <property type="match status" value="1"/>
</dbReference>
<dbReference type="PANTHER" id="PTHR31394">
    <property type="entry name" value="TRANSMEMBRANE PROTEIN 199"/>
    <property type="match status" value="1"/>
</dbReference>
<dbReference type="InterPro" id="IPR021013">
    <property type="entry name" value="ATPase_Vma12"/>
</dbReference>
<accession>A0A2V3J4A7</accession>
<dbReference type="Pfam" id="PF11712">
    <property type="entry name" value="Vma12"/>
    <property type="match status" value="1"/>
</dbReference>
<evidence type="ECO:0000313" key="8">
    <source>
        <dbReference type="Proteomes" id="UP000247409"/>
    </source>
</evidence>
<gene>
    <name evidence="7" type="ORF">BWQ96_01092</name>
</gene>
<dbReference type="OrthoDB" id="19981at2759"/>
<evidence type="ECO:0000256" key="4">
    <source>
        <dbReference type="ARBA" id="ARBA00022989"/>
    </source>
</evidence>
<name>A0A2V3J4A7_9FLOR</name>
<reference evidence="7 8" key="1">
    <citation type="journal article" date="2018" name="Mol. Biol. Evol.">
        <title>Analysis of the draft genome of the red seaweed Gracilariopsis chorda provides insights into genome size evolution in Rhodophyta.</title>
        <authorList>
            <person name="Lee J."/>
            <person name="Yang E.C."/>
            <person name="Graf L."/>
            <person name="Yang J.H."/>
            <person name="Qiu H."/>
            <person name="Zel Zion U."/>
            <person name="Chan C.X."/>
            <person name="Stephens T.G."/>
            <person name="Weber A.P.M."/>
            <person name="Boo G.H."/>
            <person name="Boo S.M."/>
            <person name="Kim K.M."/>
            <person name="Shin Y."/>
            <person name="Jung M."/>
            <person name="Lee S.J."/>
            <person name="Yim H.S."/>
            <person name="Lee J.H."/>
            <person name="Bhattacharya D."/>
            <person name="Yoon H.S."/>
        </authorList>
    </citation>
    <scope>NUCLEOTIDE SEQUENCE [LARGE SCALE GENOMIC DNA]</scope>
    <source>
        <strain evidence="7 8">SKKU-2015</strain>
        <tissue evidence="7">Whole body</tissue>
    </source>
</reference>
<keyword evidence="2 6" id="KW-0812">Transmembrane</keyword>
<evidence type="ECO:0000256" key="1">
    <source>
        <dbReference type="ARBA" id="ARBA00004477"/>
    </source>
</evidence>
<evidence type="ECO:0000256" key="2">
    <source>
        <dbReference type="ARBA" id="ARBA00022692"/>
    </source>
</evidence>
<organism evidence="7 8">
    <name type="scientific">Gracilariopsis chorda</name>
    <dbReference type="NCBI Taxonomy" id="448386"/>
    <lineage>
        <taxon>Eukaryota</taxon>
        <taxon>Rhodophyta</taxon>
        <taxon>Florideophyceae</taxon>
        <taxon>Rhodymeniophycidae</taxon>
        <taxon>Gracilariales</taxon>
        <taxon>Gracilariaceae</taxon>
        <taxon>Gracilariopsis</taxon>
    </lineage>
</organism>
<evidence type="ECO:0000256" key="5">
    <source>
        <dbReference type="ARBA" id="ARBA00023136"/>
    </source>
</evidence>
<feature type="transmembrane region" description="Helical" evidence="6">
    <location>
        <begin position="126"/>
        <end position="145"/>
    </location>
</feature>
<keyword evidence="8" id="KW-1185">Reference proteome</keyword>
<dbReference type="EMBL" id="NBIV01000008">
    <property type="protein sequence ID" value="PXF49143.1"/>
    <property type="molecule type" value="Genomic_DNA"/>
</dbReference>
<evidence type="ECO:0000256" key="3">
    <source>
        <dbReference type="ARBA" id="ARBA00022824"/>
    </source>
</evidence>
<dbReference type="GO" id="GO:0005789">
    <property type="term" value="C:endoplasmic reticulum membrane"/>
    <property type="evidence" value="ECO:0007669"/>
    <property type="project" value="UniProtKB-SubCell"/>
</dbReference>
<comment type="subcellular location">
    <subcellularLocation>
        <location evidence="1">Endoplasmic reticulum membrane</location>
        <topology evidence="1">Multi-pass membrane protein</topology>
    </subcellularLocation>
</comment>
<evidence type="ECO:0000256" key="6">
    <source>
        <dbReference type="SAM" id="Phobius"/>
    </source>
</evidence>